<evidence type="ECO:0000313" key="2">
    <source>
        <dbReference type="Proteomes" id="UP001163835"/>
    </source>
</evidence>
<dbReference type="EMBL" id="MU795476">
    <property type="protein sequence ID" value="KAJ3806105.1"/>
    <property type="molecule type" value="Genomic_DNA"/>
</dbReference>
<keyword evidence="2" id="KW-1185">Reference proteome</keyword>
<organism evidence="1 2">
    <name type="scientific">Lentinula aff. lateritia</name>
    <dbReference type="NCBI Taxonomy" id="2804960"/>
    <lineage>
        <taxon>Eukaryota</taxon>
        <taxon>Fungi</taxon>
        <taxon>Dikarya</taxon>
        <taxon>Basidiomycota</taxon>
        <taxon>Agaricomycotina</taxon>
        <taxon>Agaricomycetes</taxon>
        <taxon>Agaricomycetidae</taxon>
        <taxon>Agaricales</taxon>
        <taxon>Marasmiineae</taxon>
        <taxon>Omphalotaceae</taxon>
        <taxon>Lentinula</taxon>
    </lineage>
</organism>
<name>A0ACC1TMZ2_9AGAR</name>
<dbReference type="Proteomes" id="UP001163835">
    <property type="component" value="Unassembled WGS sequence"/>
</dbReference>
<evidence type="ECO:0000313" key="1">
    <source>
        <dbReference type="EMBL" id="KAJ3806105.1"/>
    </source>
</evidence>
<proteinExistence type="predicted"/>
<accession>A0ACC1TMZ2</accession>
<gene>
    <name evidence="1" type="ORF">F5876DRAFT_81051</name>
</gene>
<protein>
    <submittedName>
        <fullName evidence="1">Uncharacterized protein</fullName>
    </submittedName>
</protein>
<sequence length="670" mass="76806">MLKDRKAIEELFGTRYSELWRLPYWRLCQMGIDPMHALFLILLQRYFRDILGLDNPGDSKQQRKKPRFKLAFHHKFTPPPSLSSLVRGTEVPLRRWSSVVGYVPQPTDENRLSVLDWTHLSPEHRACRQTRLESLKIKITSDSRAFQSVLEILNDLSEKAPGTLSKEKALYGKIHKQKWNVILYVCNNLAVFPDDRNHAHRVTVPEVTECLSAEDEWDSSEVINNTAVTPLVPGGQEYKREELSSSQVGAARINGIQETQEFVWPFFTPKNIPPPVTPWATSGIPTDPAVSTREFAPQERSELLTELSKSMNYASALGIGNIHRVLQQPLAQGERDELRKSLKKFPGDSLAFVCTDIERLPAGKFTKDDMVRQLITWRMTKPLEQMQTADVDSSSLLRRIQQVVCEIDTPTWVSNPPRNVGLYLEPVERHFAFSCLECDMTSIVEMTMHLVCALLIMVKRKLSLSRREQFRHLLRLHILGLKENFPGWIFPTHHLAFHIFDFMDLFSGVRHWWLFPFENLIGKLQRIPTNHKPGEFQHTILHSFCKGASFRQWLMRPNAPPFLQYCQKLLDHAYNYDRKPEAHSDATRDPAVTSGLVASNFRQLISKSDIAIPSDLLDLLGTNPYESLTRIPASRGDYTVPIEGALGNTYICFRSEGTYQPGQKWVAGQI</sequence>
<reference evidence="1" key="1">
    <citation type="submission" date="2022-09" db="EMBL/GenBank/DDBJ databases">
        <title>A Global Phylogenomic Analysis of the Shiitake Genus Lentinula.</title>
        <authorList>
            <consortium name="DOE Joint Genome Institute"/>
            <person name="Sierra-Patev S."/>
            <person name="Min B."/>
            <person name="Naranjo-Ortiz M."/>
            <person name="Looney B."/>
            <person name="Konkel Z."/>
            <person name="Slot J.C."/>
            <person name="Sakamoto Y."/>
            <person name="Steenwyk J.L."/>
            <person name="Rokas A."/>
            <person name="Carro J."/>
            <person name="Camarero S."/>
            <person name="Ferreira P."/>
            <person name="Molpeceres G."/>
            <person name="Ruiz-Duenas F.J."/>
            <person name="Serrano A."/>
            <person name="Henrissat B."/>
            <person name="Drula E."/>
            <person name="Hughes K.W."/>
            <person name="Mata J.L."/>
            <person name="Ishikawa N.K."/>
            <person name="Vargas-Isla R."/>
            <person name="Ushijima S."/>
            <person name="Smith C.A."/>
            <person name="Ahrendt S."/>
            <person name="Andreopoulos W."/>
            <person name="He G."/>
            <person name="Labutti K."/>
            <person name="Lipzen A."/>
            <person name="Ng V."/>
            <person name="Riley R."/>
            <person name="Sandor L."/>
            <person name="Barry K."/>
            <person name="Martinez A.T."/>
            <person name="Xiao Y."/>
            <person name="Gibbons J.G."/>
            <person name="Terashima K."/>
            <person name="Grigoriev I.V."/>
            <person name="Hibbett D.S."/>
        </authorList>
    </citation>
    <scope>NUCLEOTIDE SEQUENCE</scope>
    <source>
        <strain evidence="1">TMI1499</strain>
    </source>
</reference>
<comment type="caution">
    <text evidence="1">The sequence shown here is derived from an EMBL/GenBank/DDBJ whole genome shotgun (WGS) entry which is preliminary data.</text>
</comment>